<evidence type="ECO:0000313" key="7">
    <source>
        <dbReference type="EMBL" id="CAL8127738.1"/>
    </source>
</evidence>
<comment type="caution">
    <text evidence="7">The sequence shown here is derived from an EMBL/GenBank/DDBJ whole genome shotgun (WGS) entry which is preliminary data.</text>
</comment>
<evidence type="ECO:0000256" key="5">
    <source>
        <dbReference type="SAM" id="Phobius"/>
    </source>
</evidence>
<dbReference type="PANTHER" id="PTHR47154:SF2">
    <property type="entry name" value="G-PROTEIN COUPLED RECEPTOR MTH-RELATED"/>
    <property type="match status" value="1"/>
</dbReference>
<evidence type="ECO:0000256" key="4">
    <source>
        <dbReference type="ARBA" id="ARBA00023136"/>
    </source>
</evidence>
<protein>
    <recommendedName>
        <fullName evidence="6">G-protein coupled receptors family 2 profile 2 domain-containing protein</fullName>
    </recommendedName>
</protein>
<dbReference type="PROSITE" id="PS50261">
    <property type="entry name" value="G_PROTEIN_RECEP_F2_4"/>
    <property type="match status" value="1"/>
</dbReference>
<feature type="transmembrane region" description="Helical" evidence="5">
    <location>
        <begin position="53"/>
        <end position="71"/>
    </location>
</feature>
<evidence type="ECO:0000256" key="3">
    <source>
        <dbReference type="ARBA" id="ARBA00022989"/>
    </source>
</evidence>
<dbReference type="PANTHER" id="PTHR47154">
    <property type="entry name" value="G-PROTEIN COUPLED RECEPTOR MTH-RELATED"/>
    <property type="match status" value="1"/>
</dbReference>
<feature type="transmembrane region" description="Helical" evidence="5">
    <location>
        <begin position="134"/>
        <end position="160"/>
    </location>
</feature>
<organism evidence="7 8">
    <name type="scientific">Orchesella dallaii</name>
    <dbReference type="NCBI Taxonomy" id="48710"/>
    <lineage>
        <taxon>Eukaryota</taxon>
        <taxon>Metazoa</taxon>
        <taxon>Ecdysozoa</taxon>
        <taxon>Arthropoda</taxon>
        <taxon>Hexapoda</taxon>
        <taxon>Collembola</taxon>
        <taxon>Entomobryomorpha</taxon>
        <taxon>Entomobryoidea</taxon>
        <taxon>Orchesellidae</taxon>
        <taxon>Orchesellinae</taxon>
        <taxon>Orchesella</taxon>
    </lineage>
</organism>
<evidence type="ECO:0000313" key="8">
    <source>
        <dbReference type="Proteomes" id="UP001642540"/>
    </source>
</evidence>
<evidence type="ECO:0000256" key="1">
    <source>
        <dbReference type="ARBA" id="ARBA00004141"/>
    </source>
</evidence>
<gene>
    <name evidence="7" type="ORF">ODALV1_LOCUS21952</name>
</gene>
<keyword evidence="4 5" id="KW-0472">Membrane</keyword>
<dbReference type="EMBL" id="CAXLJM020000072">
    <property type="protein sequence ID" value="CAL8127738.1"/>
    <property type="molecule type" value="Genomic_DNA"/>
</dbReference>
<feature type="transmembrane region" description="Helical" evidence="5">
    <location>
        <begin position="180"/>
        <end position="201"/>
    </location>
</feature>
<keyword evidence="2 5" id="KW-0812">Transmembrane</keyword>
<dbReference type="InterPro" id="IPR051384">
    <property type="entry name" value="Mth_GPCR"/>
</dbReference>
<name>A0ABP1RGN3_9HEXA</name>
<dbReference type="InterPro" id="IPR000832">
    <property type="entry name" value="GPCR_2_secretin-like"/>
</dbReference>
<proteinExistence type="predicted"/>
<reference evidence="7 8" key="1">
    <citation type="submission" date="2024-08" db="EMBL/GenBank/DDBJ databases">
        <authorList>
            <person name="Cucini C."/>
            <person name="Frati F."/>
        </authorList>
    </citation>
    <scope>NUCLEOTIDE SEQUENCE [LARGE SCALE GENOMIC DNA]</scope>
</reference>
<accession>A0ABP1RGN3</accession>
<comment type="subcellular location">
    <subcellularLocation>
        <location evidence="1">Membrane</location>
        <topology evidence="1">Multi-pass membrane protein</topology>
    </subcellularLocation>
</comment>
<evidence type="ECO:0000259" key="6">
    <source>
        <dbReference type="PROSITE" id="PS50261"/>
    </source>
</evidence>
<feature type="domain" description="G-protein coupled receptors family 2 profile 2" evidence="6">
    <location>
        <begin position="18"/>
        <end position="198"/>
    </location>
</feature>
<sequence length="323" mass="36665">MNPSSESEIYLKYINIFLQYLHVCLVALIVLVNLFTSLVYVFTWNQHSLAGKAFAQMLLSRAFHLIIYGVIGLVDNAGWPQKLPVGCLVIGFIHQMLWMSEYSWLLAVNYDFWQKFRSLASLQKRSVLDQTKRFWKYFLFAWGTPLVIVSCFLVADILFGSKAGILFSTFGSCYISWSSLIFYIIPVISIFVLASVFFSVLTQRAILHQRNESASARLAKNSSSDISSFQLFWKLSMLMGVNWIIEFILGLLFIGVFAESSEGNMPMDAKEHLMYLIGGLVLILYMLGSACAISFMFVVKNKTGMTLLNHKFSYICCVTTSDV</sequence>
<dbReference type="Proteomes" id="UP001642540">
    <property type="component" value="Unassembled WGS sequence"/>
</dbReference>
<feature type="transmembrane region" description="Helical" evidence="5">
    <location>
        <begin position="20"/>
        <end position="41"/>
    </location>
</feature>
<feature type="transmembrane region" description="Helical" evidence="5">
    <location>
        <begin position="274"/>
        <end position="299"/>
    </location>
</feature>
<dbReference type="Gene3D" id="1.20.1070.10">
    <property type="entry name" value="Rhodopsin 7-helix transmembrane proteins"/>
    <property type="match status" value="1"/>
</dbReference>
<dbReference type="Pfam" id="PF00002">
    <property type="entry name" value="7tm_2"/>
    <property type="match status" value="1"/>
</dbReference>
<keyword evidence="3 5" id="KW-1133">Transmembrane helix</keyword>
<dbReference type="InterPro" id="IPR017981">
    <property type="entry name" value="GPCR_2-like_7TM"/>
</dbReference>
<keyword evidence="8" id="KW-1185">Reference proteome</keyword>
<evidence type="ECO:0000256" key="2">
    <source>
        <dbReference type="ARBA" id="ARBA00022692"/>
    </source>
</evidence>
<feature type="transmembrane region" description="Helical" evidence="5">
    <location>
        <begin position="231"/>
        <end position="254"/>
    </location>
</feature>